<keyword evidence="1" id="KW-1133">Transmembrane helix</keyword>
<accession>A0A0R2AAG3</accession>
<feature type="transmembrane region" description="Helical" evidence="1">
    <location>
        <begin position="40"/>
        <end position="61"/>
    </location>
</feature>
<dbReference type="PANTHER" id="PTHR45138:SF2">
    <property type="entry name" value="DIGUANYLATE CYCLASE VDCA"/>
    <property type="match status" value="1"/>
</dbReference>
<reference evidence="3 4" key="1">
    <citation type="journal article" date="2015" name="Genome Announc.">
        <title>Expanding the biotechnology potential of lactobacilli through comparative genomics of 213 strains and associated genera.</title>
        <authorList>
            <person name="Sun Z."/>
            <person name="Harris H.M."/>
            <person name="McCann A."/>
            <person name="Guo C."/>
            <person name="Argimon S."/>
            <person name="Zhang W."/>
            <person name="Yang X."/>
            <person name="Jeffery I.B."/>
            <person name="Cooney J.C."/>
            <person name="Kagawa T.F."/>
            <person name="Liu W."/>
            <person name="Song Y."/>
            <person name="Salvetti E."/>
            <person name="Wrobel A."/>
            <person name="Rasinkangas P."/>
            <person name="Parkhill J."/>
            <person name="Rea M.C."/>
            <person name="O'Sullivan O."/>
            <person name="Ritari J."/>
            <person name="Douillard F.P."/>
            <person name="Paul Ross R."/>
            <person name="Yang R."/>
            <person name="Briner A.E."/>
            <person name="Felis G.E."/>
            <person name="de Vos W.M."/>
            <person name="Barrangou R."/>
            <person name="Klaenhammer T.R."/>
            <person name="Caufield P.W."/>
            <person name="Cui Y."/>
            <person name="Zhang H."/>
            <person name="O'Toole P.W."/>
        </authorList>
    </citation>
    <scope>NUCLEOTIDE SEQUENCE [LARGE SCALE GENOMIC DNA]</scope>
    <source>
        <strain evidence="3 4">DSM 20634</strain>
    </source>
</reference>
<dbReference type="GO" id="GO:0005886">
    <property type="term" value="C:plasma membrane"/>
    <property type="evidence" value="ECO:0007669"/>
    <property type="project" value="TreeGrafter"/>
</dbReference>
<dbReference type="OrthoDB" id="9759607at2"/>
<dbReference type="InterPro" id="IPR043128">
    <property type="entry name" value="Rev_trsase/Diguanyl_cyclase"/>
</dbReference>
<dbReference type="PANTHER" id="PTHR45138">
    <property type="entry name" value="REGULATORY COMPONENTS OF SENSORY TRANSDUCTION SYSTEM"/>
    <property type="match status" value="1"/>
</dbReference>
<name>A0A0R2AAG3_9LACO</name>
<dbReference type="GO" id="GO:0052621">
    <property type="term" value="F:diguanylate cyclase activity"/>
    <property type="evidence" value="ECO:0007669"/>
    <property type="project" value="TreeGrafter"/>
</dbReference>
<keyword evidence="4" id="KW-1185">Reference proteome</keyword>
<keyword evidence="1" id="KW-0472">Membrane</keyword>
<dbReference type="CDD" id="cd01949">
    <property type="entry name" value="GGDEF"/>
    <property type="match status" value="1"/>
</dbReference>
<organism evidence="3 4">
    <name type="scientific">Paucilactobacillus vaccinostercus DSM 20634</name>
    <dbReference type="NCBI Taxonomy" id="1423813"/>
    <lineage>
        <taxon>Bacteria</taxon>
        <taxon>Bacillati</taxon>
        <taxon>Bacillota</taxon>
        <taxon>Bacilli</taxon>
        <taxon>Lactobacillales</taxon>
        <taxon>Lactobacillaceae</taxon>
        <taxon>Paucilactobacillus</taxon>
    </lineage>
</organism>
<evidence type="ECO:0000259" key="2">
    <source>
        <dbReference type="PROSITE" id="PS50887"/>
    </source>
</evidence>
<sequence>MFIWESRIITYVTNILVLIGYAMLFNWIQSAKFKSIRNQKLATTYLIAITVLFLILFHVASLNSMIQAGNQEGFGWTYINFQVGTVMFAMLMSRRRPILYCLAVLLLAWYWWIPNAPNWVPFYLISLVLMIGAQNFGPVIKRHLVLYVPFSLIFAAPFLITNVYSLKGINVGWPWQISTSLVISLVLWLVQYAEKRHKQSQDKLLREARVDDLTQLYNFRVFNEDLLNSFTDMQKDHQSYALYTLDIDHFKQINDQYGHLMGNQVLEAVTKKLKEITDHLEYPAEAYRTGGEEFSFVLHDVQKSFERACEISRLVHHELGTLQFVTEQQETFHITISLGQDRSMEEDKNYLDVYRRADKYLYHSKNIGRNAITVRGMTIEPIE</sequence>
<feature type="transmembrane region" description="Helical" evidence="1">
    <location>
        <begin position="6"/>
        <end position="28"/>
    </location>
</feature>
<dbReference type="InterPro" id="IPR050469">
    <property type="entry name" value="Diguanylate_Cyclase"/>
</dbReference>
<dbReference type="GO" id="GO:0043709">
    <property type="term" value="P:cell adhesion involved in single-species biofilm formation"/>
    <property type="evidence" value="ECO:0007669"/>
    <property type="project" value="TreeGrafter"/>
</dbReference>
<dbReference type="STRING" id="1423813.FC26_GL002285"/>
<feature type="transmembrane region" description="Helical" evidence="1">
    <location>
        <begin position="73"/>
        <end position="91"/>
    </location>
</feature>
<feature type="domain" description="GGDEF" evidence="2">
    <location>
        <begin position="238"/>
        <end position="377"/>
    </location>
</feature>
<dbReference type="SMART" id="SM00267">
    <property type="entry name" value="GGDEF"/>
    <property type="match status" value="1"/>
</dbReference>
<dbReference type="Pfam" id="PF00990">
    <property type="entry name" value="GGDEF"/>
    <property type="match status" value="1"/>
</dbReference>
<feature type="transmembrane region" description="Helical" evidence="1">
    <location>
        <begin position="172"/>
        <end position="190"/>
    </location>
</feature>
<proteinExistence type="predicted"/>
<dbReference type="NCBIfam" id="TIGR00254">
    <property type="entry name" value="GGDEF"/>
    <property type="match status" value="1"/>
</dbReference>
<evidence type="ECO:0000313" key="3">
    <source>
        <dbReference type="EMBL" id="KRM61067.1"/>
    </source>
</evidence>
<dbReference type="RefSeq" id="WP_057779520.1">
    <property type="nucleotide sequence ID" value="NZ_AYYY01000043.1"/>
</dbReference>
<dbReference type="EMBL" id="AYYY01000043">
    <property type="protein sequence ID" value="KRM61067.1"/>
    <property type="molecule type" value="Genomic_DNA"/>
</dbReference>
<feature type="transmembrane region" description="Helical" evidence="1">
    <location>
        <begin position="144"/>
        <end position="166"/>
    </location>
</feature>
<dbReference type="GO" id="GO:1902201">
    <property type="term" value="P:negative regulation of bacterial-type flagellum-dependent cell motility"/>
    <property type="evidence" value="ECO:0007669"/>
    <property type="project" value="TreeGrafter"/>
</dbReference>
<protein>
    <submittedName>
        <fullName evidence="3">Diguanylate cyclase phosphodiesterase domain-containing protein</fullName>
    </submittedName>
</protein>
<dbReference type="Proteomes" id="UP000051733">
    <property type="component" value="Unassembled WGS sequence"/>
</dbReference>
<feature type="transmembrane region" description="Helical" evidence="1">
    <location>
        <begin position="119"/>
        <end position="137"/>
    </location>
</feature>
<keyword evidence="1" id="KW-0812">Transmembrane</keyword>
<dbReference type="PROSITE" id="PS50887">
    <property type="entry name" value="GGDEF"/>
    <property type="match status" value="1"/>
</dbReference>
<evidence type="ECO:0000313" key="4">
    <source>
        <dbReference type="Proteomes" id="UP000051733"/>
    </source>
</evidence>
<feature type="transmembrane region" description="Helical" evidence="1">
    <location>
        <begin position="98"/>
        <end position="113"/>
    </location>
</feature>
<comment type="caution">
    <text evidence="3">The sequence shown here is derived from an EMBL/GenBank/DDBJ whole genome shotgun (WGS) entry which is preliminary data.</text>
</comment>
<dbReference type="AlphaFoldDB" id="A0A0R2AAG3"/>
<dbReference type="InterPro" id="IPR000160">
    <property type="entry name" value="GGDEF_dom"/>
</dbReference>
<gene>
    <name evidence="3" type="ORF">FC26_GL002285</name>
</gene>
<dbReference type="Gene3D" id="3.30.70.270">
    <property type="match status" value="1"/>
</dbReference>
<dbReference type="InterPro" id="IPR029787">
    <property type="entry name" value="Nucleotide_cyclase"/>
</dbReference>
<dbReference type="SUPFAM" id="SSF55073">
    <property type="entry name" value="Nucleotide cyclase"/>
    <property type="match status" value="1"/>
</dbReference>
<dbReference type="PATRIC" id="fig|1423813.3.peg.2329"/>
<evidence type="ECO:0000256" key="1">
    <source>
        <dbReference type="SAM" id="Phobius"/>
    </source>
</evidence>